<keyword evidence="1 3" id="KW-0489">Methyltransferase</keyword>
<evidence type="ECO:0000256" key="2">
    <source>
        <dbReference type="ARBA" id="ARBA00022679"/>
    </source>
</evidence>
<name>A0A430FQL2_9BIFI</name>
<reference evidence="3 4" key="1">
    <citation type="submission" date="2018-09" db="EMBL/GenBank/DDBJ databases">
        <title>Characterization of the phylogenetic diversity of five novel species belonging to the genus Bifidobacterium.</title>
        <authorList>
            <person name="Lugli G.A."/>
            <person name="Duranti S."/>
            <person name="Milani C."/>
        </authorList>
    </citation>
    <scope>NUCLEOTIDE SEQUENCE [LARGE SCALE GENOMIC DNA]</scope>
    <source>
        <strain evidence="3 4">2036B</strain>
    </source>
</reference>
<evidence type="ECO:0000256" key="1">
    <source>
        <dbReference type="ARBA" id="ARBA00022603"/>
    </source>
</evidence>
<dbReference type="SUPFAM" id="SSF53335">
    <property type="entry name" value="S-adenosyl-L-methionine-dependent methyltransferases"/>
    <property type="match status" value="1"/>
</dbReference>
<dbReference type="InterPro" id="IPR002052">
    <property type="entry name" value="DNA_methylase_N6_adenine_CS"/>
</dbReference>
<gene>
    <name evidence="3" type="ORF">D2E26_1162</name>
</gene>
<dbReference type="PROSITE" id="PS00092">
    <property type="entry name" value="N6_MTASE"/>
    <property type="match status" value="1"/>
</dbReference>
<accession>A0A430FQL2</accession>
<dbReference type="PANTHER" id="PTHR43542">
    <property type="entry name" value="METHYLTRANSFERASE"/>
    <property type="match status" value="1"/>
</dbReference>
<keyword evidence="2 3" id="KW-0808">Transferase</keyword>
<dbReference type="InterPro" id="IPR029063">
    <property type="entry name" value="SAM-dependent_MTases_sf"/>
</dbReference>
<evidence type="ECO:0000313" key="4">
    <source>
        <dbReference type="Proteomes" id="UP000287609"/>
    </source>
</evidence>
<organism evidence="3 4">
    <name type="scientific">Bifidobacterium dolichotidis</name>
    <dbReference type="NCBI Taxonomy" id="2306976"/>
    <lineage>
        <taxon>Bacteria</taxon>
        <taxon>Bacillati</taxon>
        <taxon>Actinomycetota</taxon>
        <taxon>Actinomycetes</taxon>
        <taxon>Bifidobacteriales</taxon>
        <taxon>Bifidobacteriaceae</taxon>
        <taxon>Bifidobacterium</taxon>
    </lineage>
</organism>
<sequence length="204" mass="22522">MRIIAGRFKGVPLTTPRSGTRPTTDRTKEAIFSRLDAWGTLPDARVLDLYAGTGALGFEALSRGAQSCVFVESSAPAAKLVAQTATTLKRQRAWESDMSVRVVRSQAERYVEKMARKSDAVVEPLFDVVLIDPPYAVTTEDCNELLNGLVEGGLVRQHDDPDAQQSVIMLERSTRSAEPKAPQGWTICDRRNYGETAVFYMLPE</sequence>
<dbReference type="PANTHER" id="PTHR43542:SF1">
    <property type="entry name" value="METHYLTRANSFERASE"/>
    <property type="match status" value="1"/>
</dbReference>
<dbReference type="AlphaFoldDB" id="A0A430FQL2"/>
<dbReference type="RefSeq" id="WP_125963779.1">
    <property type="nucleotide sequence ID" value="NZ_QXGM01000002.1"/>
</dbReference>
<dbReference type="EMBL" id="QXGM01000002">
    <property type="protein sequence ID" value="RSX55108.1"/>
    <property type="molecule type" value="Genomic_DNA"/>
</dbReference>
<protein>
    <submittedName>
        <fullName evidence="3">RNA methyltransferase RsmD family</fullName>
    </submittedName>
</protein>
<keyword evidence="4" id="KW-1185">Reference proteome</keyword>
<dbReference type="Pfam" id="PF03602">
    <property type="entry name" value="Cons_hypoth95"/>
    <property type="match status" value="1"/>
</dbReference>
<dbReference type="NCBIfam" id="TIGR00095">
    <property type="entry name" value="16S rRNA (guanine(966)-N(2))-methyltransferase RsmD"/>
    <property type="match status" value="1"/>
</dbReference>
<dbReference type="GO" id="GO:0008168">
    <property type="term" value="F:methyltransferase activity"/>
    <property type="evidence" value="ECO:0007669"/>
    <property type="project" value="UniProtKB-KW"/>
</dbReference>
<dbReference type="GO" id="GO:0031167">
    <property type="term" value="P:rRNA methylation"/>
    <property type="evidence" value="ECO:0007669"/>
    <property type="project" value="InterPro"/>
</dbReference>
<proteinExistence type="predicted"/>
<evidence type="ECO:0000313" key="3">
    <source>
        <dbReference type="EMBL" id="RSX55108.1"/>
    </source>
</evidence>
<comment type="caution">
    <text evidence="3">The sequence shown here is derived from an EMBL/GenBank/DDBJ whole genome shotgun (WGS) entry which is preliminary data.</text>
</comment>
<dbReference type="CDD" id="cd02440">
    <property type="entry name" value="AdoMet_MTases"/>
    <property type="match status" value="1"/>
</dbReference>
<dbReference type="GO" id="GO:0003676">
    <property type="term" value="F:nucleic acid binding"/>
    <property type="evidence" value="ECO:0007669"/>
    <property type="project" value="InterPro"/>
</dbReference>
<dbReference type="Proteomes" id="UP000287609">
    <property type="component" value="Unassembled WGS sequence"/>
</dbReference>
<dbReference type="InterPro" id="IPR004398">
    <property type="entry name" value="RNA_MeTrfase_RsmD"/>
</dbReference>
<dbReference type="OrthoDB" id="9803017at2"/>
<dbReference type="PIRSF" id="PIRSF004553">
    <property type="entry name" value="CHP00095"/>
    <property type="match status" value="1"/>
</dbReference>
<dbReference type="Gene3D" id="3.40.50.150">
    <property type="entry name" value="Vaccinia Virus protein VP39"/>
    <property type="match status" value="1"/>
</dbReference>